<dbReference type="Gene3D" id="3.30.1540.20">
    <property type="entry name" value="MutL, C-terminal domain, dimerisation subdomain"/>
    <property type="match status" value="1"/>
</dbReference>
<dbReference type="GO" id="GO:0000710">
    <property type="term" value="P:meiotic mismatch repair"/>
    <property type="evidence" value="ECO:0007669"/>
    <property type="project" value="UniProtKB-ARBA"/>
</dbReference>
<dbReference type="InterPro" id="IPR014721">
    <property type="entry name" value="Ribsml_uS5_D2-typ_fold_subgr"/>
</dbReference>
<dbReference type="Pfam" id="PF13589">
    <property type="entry name" value="HATPase_c_3"/>
    <property type="match status" value="1"/>
</dbReference>
<dbReference type="InterPro" id="IPR002099">
    <property type="entry name" value="MutL/Mlh/PMS"/>
</dbReference>
<protein>
    <recommendedName>
        <fullName evidence="3">DNA mismatch repair protein PMS1</fullName>
    </recommendedName>
</protein>
<dbReference type="SUPFAM" id="SSF118116">
    <property type="entry name" value="DNA mismatch repair protein MutL"/>
    <property type="match status" value="1"/>
</dbReference>
<proteinExistence type="inferred from homology"/>
<dbReference type="OrthoDB" id="10263226at2759"/>
<keyword evidence="7" id="KW-0255">Endonuclease</keyword>
<dbReference type="GO" id="GO:0005524">
    <property type="term" value="F:ATP binding"/>
    <property type="evidence" value="ECO:0007669"/>
    <property type="project" value="InterPro"/>
</dbReference>
<feature type="region of interest" description="Disordered" evidence="4">
    <location>
        <begin position="355"/>
        <end position="430"/>
    </location>
</feature>
<dbReference type="SUPFAM" id="SSF55874">
    <property type="entry name" value="ATPase domain of HSP90 chaperone/DNA topoisomerase II/histidine kinase"/>
    <property type="match status" value="1"/>
</dbReference>
<dbReference type="GO" id="GO:0016887">
    <property type="term" value="F:ATP hydrolysis activity"/>
    <property type="evidence" value="ECO:0007669"/>
    <property type="project" value="InterPro"/>
</dbReference>
<evidence type="ECO:0000313" key="8">
    <source>
        <dbReference type="Proteomes" id="UP000053815"/>
    </source>
</evidence>
<dbReference type="EMBL" id="DF836351">
    <property type="protein sequence ID" value="GAN04390.1"/>
    <property type="molecule type" value="Genomic_DNA"/>
</dbReference>
<keyword evidence="7" id="KW-0378">Hydrolase</keyword>
<accession>A0A0C9LU46</accession>
<feature type="compositionally biased region" description="Acidic residues" evidence="4">
    <location>
        <begin position="474"/>
        <end position="488"/>
    </location>
</feature>
<feature type="domain" description="MutL C-terminal dimerisation" evidence="5">
    <location>
        <begin position="612"/>
        <end position="751"/>
    </location>
</feature>
<dbReference type="NCBIfam" id="TIGR00585">
    <property type="entry name" value="mutl"/>
    <property type="match status" value="1"/>
</dbReference>
<organism evidence="7">
    <name type="scientific">Mucor ambiguus</name>
    <dbReference type="NCBI Taxonomy" id="91626"/>
    <lineage>
        <taxon>Eukaryota</taxon>
        <taxon>Fungi</taxon>
        <taxon>Fungi incertae sedis</taxon>
        <taxon>Mucoromycota</taxon>
        <taxon>Mucoromycotina</taxon>
        <taxon>Mucoromycetes</taxon>
        <taxon>Mucorales</taxon>
        <taxon>Mucorineae</taxon>
        <taxon>Mucoraceae</taxon>
        <taxon>Mucor</taxon>
    </lineage>
</organism>
<evidence type="ECO:0000313" key="7">
    <source>
        <dbReference type="EMBL" id="GAN04390.1"/>
    </source>
</evidence>
<feature type="compositionally biased region" description="Low complexity" evidence="4">
    <location>
        <begin position="408"/>
        <end position="422"/>
    </location>
</feature>
<dbReference type="Pfam" id="PF08676">
    <property type="entry name" value="MutL_C"/>
    <property type="match status" value="1"/>
</dbReference>
<dbReference type="GO" id="GO:0030983">
    <property type="term" value="F:mismatched DNA binding"/>
    <property type="evidence" value="ECO:0007669"/>
    <property type="project" value="InterPro"/>
</dbReference>
<dbReference type="SMART" id="SM01340">
    <property type="entry name" value="DNA_mis_repair"/>
    <property type="match status" value="1"/>
</dbReference>
<dbReference type="GO" id="GO:0032389">
    <property type="term" value="C:MutLalpha complex"/>
    <property type="evidence" value="ECO:0007669"/>
    <property type="project" value="TreeGrafter"/>
</dbReference>
<dbReference type="InterPro" id="IPR014790">
    <property type="entry name" value="MutL_C"/>
</dbReference>
<dbReference type="CDD" id="cd03484">
    <property type="entry name" value="MutL_Trans_hPMS_2_like"/>
    <property type="match status" value="1"/>
</dbReference>
<keyword evidence="8" id="KW-1185">Reference proteome</keyword>
<evidence type="ECO:0000259" key="6">
    <source>
        <dbReference type="SMART" id="SM01340"/>
    </source>
</evidence>
<keyword evidence="7" id="KW-0540">Nuclease</keyword>
<dbReference type="FunFam" id="3.30.1370.100:FF:000001">
    <property type="entry name" value="Mismatch repair endonuclease pms1, putative"/>
    <property type="match status" value="1"/>
</dbReference>
<dbReference type="FunFam" id="3.30.565.10:FF:000014">
    <property type="entry name" value="Mismatch repair endonuclease pms1, putative"/>
    <property type="match status" value="1"/>
</dbReference>
<name>A0A0C9LU46_9FUNG</name>
<feature type="region of interest" description="Disordered" evidence="4">
    <location>
        <begin position="459"/>
        <end position="516"/>
    </location>
</feature>
<feature type="domain" description="DNA mismatch repair protein S5" evidence="6">
    <location>
        <begin position="217"/>
        <end position="340"/>
    </location>
</feature>
<sequence>MSVISAIDKSSVHKICSGQVVLDIATAVKELVENSIDAGATSVDVNFIDSGIGGIEVVDNGCGIDPLNYESLALKHYTSKISSFEDLEKVMTFGFRGEALSSLCALSHLTVITATKTQAPMGVKLEYDIAGSLKSKTPQSRTAGTTLQLTDIFHSLPVRRQEFKRNIKREFGKALVILQAYSVISTNVKITVSNQTGTKPSIKIMSTSKNKKMSDNITNIFGSKLTSQIIPFKVDLGSALEGGCVEGFISKPEWGLGRSTSDRQYFYVNGRPCVLPKIAKAINEVYRIFITNQYPVVIANLKLPTDAYDVNVSPDKRTIYLHEENKISDALQEQLKDQMEPSRSIFNVNSLMSLKKPADEPSTSKTDIRAETDISTPTSTFTTSAGSLPRPSPRVVSLSSFARGATKSTPSSSSSSKRPNPSAATSSLMNYMTKKPRVDIVTAAGDDIVMEASGQDTSMLVDVSSGTPSRATEMEVDELDDSSDEAGVDAEPSSKASDSNGQEPEQFDDATKESVLDSDSREYIQTISNISSFKGLWKTVGRTKSVTPIDLATLRKSQPAVIMHNEAPGPQSVQPPVQVLQNASVKNTDDNEKATRALSRVISKPDFARMEVLGQFNLGFMITALDGQDLPTTDKASDMAPLGVFFHSNLTAYSSPILDLTAAEELTVMDNLDIFKANGFDVEILPDNPPTTRIRVVSQPVSKNTMFDKRDFSELIHLITEHPGEMVRCSRNRAMFASRACHKAARIGDSLSKNQMTKIVRHMGEIDQPWNCPHGRPTMRHLFNISQFKEEYKANVSSRPLQFSGTLFHTK</sequence>
<dbReference type="PANTHER" id="PTHR10073:SF52">
    <property type="entry name" value="MISMATCH REPAIR ENDONUCLEASE PMS2"/>
    <property type="match status" value="1"/>
</dbReference>
<dbReference type="PANTHER" id="PTHR10073">
    <property type="entry name" value="DNA MISMATCH REPAIR PROTEIN MLH, PMS, MUTL"/>
    <property type="match status" value="1"/>
</dbReference>
<evidence type="ECO:0000256" key="1">
    <source>
        <dbReference type="ARBA" id="ARBA00006082"/>
    </source>
</evidence>
<feature type="compositionally biased region" description="Low complexity" evidence="4">
    <location>
        <begin position="373"/>
        <end position="400"/>
    </location>
</feature>
<gene>
    <name evidence="7" type="ORF">MAM1_0062d03850</name>
</gene>
<evidence type="ECO:0000256" key="3">
    <source>
        <dbReference type="ARBA" id="ARBA00070941"/>
    </source>
</evidence>
<dbReference type="AlphaFoldDB" id="A0A0C9LU46"/>
<keyword evidence="2" id="KW-0227">DNA damage</keyword>
<dbReference type="InterPro" id="IPR020568">
    <property type="entry name" value="Ribosomal_Su5_D2-typ_SF"/>
</dbReference>
<evidence type="ECO:0000256" key="2">
    <source>
        <dbReference type="ARBA" id="ARBA00022763"/>
    </source>
</evidence>
<reference evidence="7" key="1">
    <citation type="submission" date="2014-09" db="EMBL/GenBank/DDBJ databases">
        <title>Draft genome sequence of an oleaginous Mucoromycotina fungus Mucor ambiguus NBRC6742.</title>
        <authorList>
            <person name="Takeda I."/>
            <person name="Yamane N."/>
            <person name="Morita T."/>
            <person name="Tamano K."/>
            <person name="Machida M."/>
            <person name="Baker S."/>
            <person name="Koike H."/>
        </authorList>
    </citation>
    <scope>NUCLEOTIDE SEQUENCE</scope>
    <source>
        <strain evidence="7">NBRC 6742</strain>
    </source>
</reference>
<dbReference type="InterPro" id="IPR014762">
    <property type="entry name" value="DNA_mismatch_repair_CS"/>
</dbReference>
<dbReference type="CDD" id="cd16926">
    <property type="entry name" value="HATPase_MutL-MLH-PMS-like"/>
    <property type="match status" value="1"/>
</dbReference>
<dbReference type="InterPro" id="IPR036890">
    <property type="entry name" value="HATPase_C_sf"/>
</dbReference>
<dbReference type="InterPro" id="IPR038973">
    <property type="entry name" value="MutL/Mlh/Pms-like"/>
</dbReference>
<dbReference type="InterPro" id="IPR037198">
    <property type="entry name" value="MutL_C_sf"/>
</dbReference>
<dbReference type="GO" id="GO:0140664">
    <property type="term" value="F:ATP-dependent DNA damage sensor activity"/>
    <property type="evidence" value="ECO:0007669"/>
    <property type="project" value="InterPro"/>
</dbReference>
<dbReference type="SMART" id="SM00853">
    <property type="entry name" value="MutL_C"/>
    <property type="match status" value="1"/>
</dbReference>
<feature type="compositionally biased region" description="Polar residues" evidence="4">
    <location>
        <begin position="459"/>
        <end position="470"/>
    </location>
</feature>
<dbReference type="Gene3D" id="3.30.565.10">
    <property type="entry name" value="Histidine kinase-like ATPase, C-terminal domain"/>
    <property type="match status" value="1"/>
</dbReference>
<dbReference type="SUPFAM" id="SSF54211">
    <property type="entry name" value="Ribosomal protein S5 domain 2-like"/>
    <property type="match status" value="1"/>
</dbReference>
<dbReference type="Pfam" id="PF01119">
    <property type="entry name" value="DNA_mis_repair"/>
    <property type="match status" value="1"/>
</dbReference>
<comment type="similarity">
    <text evidence="1">Belongs to the DNA mismatch repair MutL/HexB family.</text>
</comment>
<evidence type="ECO:0000256" key="4">
    <source>
        <dbReference type="SAM" id="MobiDB-lite"/>
    </source>
</evidence>
<dbReference type="PROSITE" id="PS00058">
    <property type="entry name" value="DNA_MISMATCH_REPAIR_1"/>
    <property type="match status" value="1"/>
</dbReference>
<dbReference type="GO" id="GO:0004519">
    <property type="term" value="F:endonuclease activity"/>
    <property type="evidence" value="ECO:0007669"/>
    <property type="project" value="UniProtKB-KW"/>
</dbReference>
<evidence type="ECO:0000259" key="5">
    <source>
        <dbReference type="SMART" id="SM00853"/>
    </source>
</evidence>
<dbReference type="Gene3D" id="3.30.230.10">
    <property type="match status" value="1"/>
</dbReference>
<dbReference type="Proteomes" id="UP000053815">
    <property type="component" value="Unassembled WGS sequence"/>
</dbReference>
<feature type="compositionally biased region" description="Polar residues" evidence="4">
    <location>
        <begin position="494"/>
        <end position="503"/>
    </location>
</feature>
<dbReference type="InterPro" id="IPR042120">
    <property type="entry name" value="MutL_C_dimsub"/>
</dbReference>
<dbReference type="InterPro" id="IPR013507">
    <property type="entry name" value="DNA_mismatch_S5_2-like"/>
</dbReference>
<dbReference type="STRING" id="91626.A0A0C9LU46"/>